<feature type="region of interest" description="Disordered" evidence="8">
    <location>
        <begin position="175"/>
        <end position="195"/>
    </location>
</feature>
<keyword evidence="6" id="KW-0325">Glycoprotein</keyword>
<reference evidence="11" key="2">
    <citation type="submission" date="2023-05" db="EMBL/GenBank/DDBJ databases">
        <authorList>
            <consortium name="Lawrence Berkeley National Laboratory"/>
            <person name="Steindorff A."/>
            <person name="Hensen N."/>
            <person name="Bonometti L."/>
            <person name="Westerberg I."/>
            <person name="Brannstrom I.O."/>
            <person name="Guillou S."/>
            <person name="Cros-Aarteil S."/>
            <person name="Calhoun S."/>
            <person name="Haridas S."/>
            <person name="Kuo A."/>
            <person name="Mondo S."/>
            <person name="Pangilinan J."/>
            <person name="Riley R."/>
            <person name="Labutti K."/>
            <person name="Andreopoulos B."/>
            <person name="Lipzen A."/>
            <person name="Chen C."/>
            <person name="Yanf M."/>
            <person name="Daum C."/>
            <person name="Ng V."/>
            <person name="Clum A."/>
            <person name="Ohm R."/>
            <person name="Martin F."/>
            <person name="Silar P."/>
            <person name="Natvig D."/>
            <person name="Lalanne C."/>
            <person name="Gautier V."/>
            <person name="Ament-Velasquez S.L."/>
            <person name="Kruys A."/>
            <person name="Hutchinson M.I."/>
            <person name="Powell A.J."/>
            <person name="Barry K."/>
            <person name="Miller A.N."/>
            <person name="Grigoriev I.V."/>
            <person name="Debuchy R."/>
            <person name="Gladieux P."/>
            <person name="Thoren M.H."/>
            <person name="Johannesson H."/>
        </authorList>
    </citation>
    <scope>NUCLEOTIDE SEQUENCE</scope>
    <source>
        <strain evidence="11">PSN243</strain>
    </source>
</reference>
<evidence type="ECO:0000256" key="7">
    <source>
        <dbReference type="ARBA" id="ARBA00023288"/>
    </source>
</evidence>
<keyword evidence="12" id="KW-1185">Reference proteome</keyword>
<accession>A0AAV9GQC8</accession>
<keyword evidence="7" id="KW-0449">Lipoprotein</keyword>
<dbReference type="CDD" id="cd21176">
    <property type="entry name" value="LPMO_auxiliary-like"/>
    <property type="match status" value="1"/>
</dbReference>
<dbReference type="GO" id="GO:0005886">
    <property type="term" value="C:plasma membrane"/>
    <property type="evidence" value="ECO:0007669"/>
    <property type="project" value="UniProtKB-SubCell"/>
</dbReference>
<evidence type="ECO:0000259" key="10">
    <source>
        <dbReference type="Pfam" id="PF20238"/>
    </source>
</evidence>
<keyword evidence="4 9" id="KW-0732">Signal</keyword>
<name>A0AAV9GQC8_9PEZI</name>
<dbReference type="Pfam" id="PF20238">
    <property type="entry name" value="BIM1-like_dom"/>
    <property type="match status" value="1"/>
</dbReference>
<evidence type="ECO:0000256" key="1">
    <source>
        <dbReference type="ARBA" id="ARBA00004609"/>
    </source>
</evidence>
<evidence type="ECO:0000256" key="6">
    <source>
        <dbReference type="ARBA" id="ARBA00023180"/>
    </source>
</evidence>
<dbReference type="Proteomes" id="UP001321760">
    <property type="component" value="Unassembled WGS sequence"/>
</dbReference>
<evidence type="ECO:0000256" key="5">
    <source>
        <dbReference type="ARBA" id="ARBA00023136"/>
    </source>
</evidence>
<dbReference type="AlphaFoldDB" id="A0AAV9GQC8"/>
<dbReference type="PANTHER" id="PTHR34992:SF1">
    <property type="entry name" value="COPPER ACQUISITION FACTOR BIM1-LIKE DOMAIN-CONTAINING PROTEIN"/>
    <property type="match status" value="1"/>
</dbReference>
<evidence type="ECO:0000256" key="4">
    <source>
        <dbReference type="ARBA" id="ARBA00022729"/>
    </source>
</evidence>
<organism evidence="11 12">
    <name type="scientific">Podospora aff. communis PSN243</name>
    <dbReference type="NCBI Taxonomy" id="3040156"/>
    <lineage>
        <taxon>Eukaryota</taxon>
        <taxon>Fungi</taxon>
        <taxon>Dikarya</taxon>
        <taxon>Ascomycota</taxon>
        <taxon>Pezizomycotina</taxon>
        <taxon>Sordariomycetes</taxon>
        <taxon>Sordariomycetidae</taxon>
        <taxon>Sordariales</taxon>
        <taxon>Podosporaceae</taxon>
        <taxon>Podospora</taxon>
    </lineage>
</organism>
<dbReference type="GO" id="GO:0098552">
    <property type="term" value="C:side of membrane"/>
    <property type="evidence" value="ECO:0007669"/>
    <property type="project" value="UniProtKB-KW"/>
</dbReference>
<dbReference type="PANTHER" id="PTHR34992">
    <property type="entry name" value="HYPHAL ANASTAMOSIS-7 PROTEIN"/>
    <property type="match status" value="1"/>
</dbReference>
<evidence type="ECO:0000256" key="3">
    <source>
        <dbReference type="ARBA" id="ARBA00022622"/>
    </source>
</evidence>
<gene>
    <name evidence="11" type="ORF">QBC34DRAFT_61471</name>
</gene>
<reference evidence="11" key="1">
    <citation type="journal article" date="2023" name="Mol. Phylogenet. Evol.">
        <title>Genome-scale phylogeny and comparative genomics of the fungal order Sordariales.</title>
        <authorList>
            <person name="Hensen N."/>
            <person name="Bonometti L."/>
            <person name="Westerberg I."/>
            <person name="Brannstrom I.O."/>
            <person name="Guillou S."/>
            <person name="Cros-Aarteil S."/>
            <person name="Calhoun S."/>
            <person name="Haridas S."/>
            <person name="Kuo A."/>
            <person name="Mondo S."/>
            <person name="Pangilinan J."/>
            <person name="Riley R."/>
            <person name="LaButti K."/>
            <person name="Andreopoulos B."/>
            <person name="Lipzen A."/>
            <person name="Chen C."/>
            <person name="Yan M."/>
            <person name="Daum C."/>
            <person name="Ng V."/>
            <person name="Clum A."/>
            <person name="Steindorff A."/>
            <person name="Ohm R.A."/>
            <person name="Martin F."/>
            <person name="Silar P."/>
            <person name="Natvig D.O."/>
            <person name="Lalanne C."/>
            <person name="Gautier V."/>
            <person name="Ament-Velasquez S.L."/>
            <person name="Kruys A."/>
            <person name="Hutchinson M.I."/>
            <person name="Powell A.J."/>
            <person name="Barry K."/>
            <person name="Miller A.N."/>
            <person name="Grigoriev I.V."/>
            <person name="Debuchy R."/>
            <person name="Gladieux P."/>
            <person name="Hiltunen Thoren M."/>
            <person name="Johannesson H."/>
        </authorList>
    </citation>
    <scope>NUCLEOTIDE SEQUENCE</scope>
    <source>
        <strain evidence="11">PSN243</strain>
    </source>
</reference>
<keyword evidence="2" id="KW-1003">Cell membrane</keyword>
<dbReference type="EMBL" id="MU865930">
    <property type="protein sequence ID" value="KAK4451024.1"/>
    <property type="molecule type" value="Genomic_DNA"/>
</dbReference>
<feature type="chain" id="PRO_5043832795" description="Copper acquisition factor BIM1-like domain-containing protein" evidence="9">
    <location>
        <begin position="21"/>
        <end position="221"/>
    </location>
</feature>
<evidence type="ECO:0000256" key="9">
    <source>
        <dbReference type="SAM" id="SignalP"/>
    </source>
</evidence>
<evidence type="ECO:0000256" key="8">
    <source>
        <dbReference type="SAM" id="MobiDB-lite"/>
    </source>
</evidence>
<protein>
    <recommendedName>
        <fullName evidence="10">Copper acquisition factor BIM1-like domain-containing protein</fullName>
    </recommendedName>
</protein>
<evidence type="ECO:0000256" key="2">
    <source>
        <dbReference type="ARBA" id="ARBA00022475"/>
    </source>
</evidence>
<dbReference type="InterPro" id="IPR046530">
    <property type="entry name" value="BIM1-like_dom"/>
</dbReference>
<comment type="caution">
    <text evidence="11">The sequence shown here is derived from an EMBL/GenBank/DDBJ whole genome shotgun (WGS) entry which is preliminary data.</text>
</comment>
<sequence length="221" mass="22363">MAPLRALATTALLFLSAANAHFVMVAPPSLEGGSVNEDKQGTAPCGGTLPDLSQRATTDFHVDGDSIALRLGHPQAKWLFRGTLEDKASGNWTQLYPIVLQSGLGNFCEPQVTAPRDWVNKTGVIGIVANAPDGTLYQCAVVNFVAGSAPSVSESCTNGSAVTGDFTSDAKLSGLIGNPDTASNTPAPNPSGSAASSVSGGLPIGSLLITGAMALLGTALL</sequence>
<feature type="domain" description="Copper acquisition factor BIM1-like" evidence="10">
    <location>
        <begin position="19"/>
        <end position="160"/>
    </location>
</feature>
<feature type="compositionally biased region" description="Low complexity" evidence="8">
    <location>
        <begin position="182"/>
        <end position="195"/>
    </location>
</feature>
<feature type="signal peptide" evidence="9">
    <location>
        <begin position="1"/>
        <end position="20"/>
    </location>
</feature>
<evidence type="ECO:0000313" key="12">
    <source>
        <dbReference type="Proteomes" id="UP001321760"/>
    </source>
</evidence>
<comment type="subcellular location">
    <subcellularLocation>
        <location evidence="1">Cell membrane</location>
        <topology evidence="1">Lipid-anchor</topology>
        <topology evidence="1">GPI-anchor</topology>
    </subcellularLocation>
</comment>
<dbReference type="InterPro" id="IPR046936">
    <property type="entry name" value="BIM1-like"/>
</dbReference>
<keyword evidence="5" id="KW-0472">Membrane</keyword>
<evidence type="ECO:0000313" key="11">
    <source>
        <dbReference type="EMBL" id="KAK4451024.1"/>
    </source>
</evidence>
<proteinExistence type="predicted"/>
<keyword evidence="3" id="KW-0336">GPI-anchor</keyword>